<dbReference type="Proteomes" id="UP001221142">
    <property type="component" value="Unassembled WGS sequence"/>
</dbReference>
<dbReference type="InterPro" id="IPR027796">
    <property type="entry name" value="OTT_1508_deam-like"/>
</dbReference>
<evidence type="ECO:0000313" key="2">
    <source>
        <dbReference type="Proteomes" id="UP001221142"/>
    </source>
</evidence>
<comment type="caution">
    <text evidence="1">The sequence shown here is derived from an EMBL/GenBank/DDBJ whole genome shotgun (WGS) entry which is preliminary data.</text>
</comment>
<name>A0AAD7B5R4_9AGAR</name>
<organism evidence="1 2">
    <name type="scientific">Roridomyces roridus</name>
    <dbReference type="NCBI Taxonomy" id="1738132"/>
    <lineage>
        <taxon>Eukaryota</taxon>
        <taxon>Fungi</taxon>
        <taxon>Dikarya</taxon>
        <taxon>Basidiomycota</taxon>
        <taxon>Agaricomycotina</taxon>
        <taxon>Agaricomycetes</taxon>
        <taxon>Agaricomycetidae</taxon>
        <taxon>Agaricales</taxon>
        <taxon>Marasmiineae</taxon>
        <taxon>Mycenaceae</taxon>
        <taxon>Roridomyces</taxon>
    </lineage>
</organism>
<dbReference type="EMBL" id="JARKIF010000034">
    <property type="protein sequence ID" value="KAJ7610898.1"/>
    <property type="molecule type" value="Genomic_DNA"/>
</dbReference>
<proteinExistence type="predicted"/>
<protein>
    <submittedName>
        <fullName evidence="1">Uncharacterized protein</fullName>
    </submittedName>
</protein>
<dbReference type="Pfam" id="PF14441">
    <property type="entry name" value="OTT_1508_deam"/>
    <property type="match status" value="1"/>
</dbReference>
<accession>A0AAD7B5R4</accession>
<reference evidence="1" key="1">
    <citation type="submission" date="2023-03" db="EMBL/GenBank/DDBJ databases">
        <title>Massive genome expansion in bonnet fungi (Mycena s.s.) driven by repeated elements and novel gene families across ecological guilds.</title>
        <authorList>
            <consortium name="Lawrence Berkeley National Laboratory"/>
            <person name="Harder C.B."/>
            <person name="Miyauchi S."/>
            <person name="Viragh M."/>
            <person name="Kuo A."/>
            <person name="Thoen E."/>
            <person name="Andreopoulos B."/>
            <person name="Lu D."/>
            <person name="Skrede I."/>
            <person name="Drula E."/>
            <person name="Henrissat B."/>
            <person name="Morin E."/>
            <person name="Kohler A."/>
            <person name="Barry K."/>
            <person name="LaButti K."/>
            <person name="Morin E."/>
            <person name="Salamov A."/>
            <person name="Lipzen A."/>
            <person name="Mereny Z."/>
            <person name="Hegedus B."/>
            <person name="Baldrian P."/>
            <person name="Stursova M."/>
            <person name="Weitz H."/>
            <person name="Taylor A."/>
            <person name="Grigoriev I.V."/>
            <person name="Nagy L.G."/>
            <person name="Martin F."/>
            <person name="Kauserud H."/>
        </authorList>
    </citation>
    <scope>NUCLEOTIDE SEQUENCE</scope>
    <source>
        <strain evidence="1">9284</strain>
    </source>
</reference>
<keyword evidence="2" id="KW-1185">Reference proteome</keyword>
<gene>
    <name evidence="1" type="ORF">FB45DRAFT_1037785</name>
</gene>
<dbReference type="AlphaFoldDB" id="A0AAD7B5R4"/>
<evidence type="ECO:0000313" key="1">
    <source>
        <dbReference type="EMBL" id="KAJ7610898.1"/>
    </source>
</evidence>
<sequence>MVEKTGALPDEEDKLKILKLILEASLVRVRHQLKKGSDFVLSAKQSTNLTELEQTFLEETRRLYADLIDPMGPQVQNPDLIMSSRTFISRAQAYQRAKEKLKGWLWLHQTEWQLGEASILCLVDELKTPCDQWVTIIRAARKPSVRAILSVPLHIQVLPVPGPTPAFRSTPAFETRVRSYLRAALHSYAPHAWEDRYVALAIDSAWNRIQRGNLPPTLTPHPEMILLSHHLHIYLDPTTPALAPYPYFGLSDLSCFHCTLYFQAYRDRKLGPAFETRGSHDMVMPCGLPPIDDPANQTIETEMAAEIQRVFGQILAEMSEDHFNLLLPELQEVLDYVDDLTDELFPKMRVP</sequence>